<keyword evidence="1" id="KW-1133">Transmembrane helix</keyword>
<evidence type="ECO:0000313" key="3">
    <source>
        <dbReference type="EMBL" id="CAA2100771.1"/>
    </source>
</evidence>
<feature type="transmembrane region" description="Helical" evidence="1">
    <location>
        <begin position="183"/>
        <end position="209"/>
    </location>
</feature>
<name>A0A679IX21_VARPD</name>
<dbReference type="RefSeq" id="WP_339088640.1">
    <property type="nucleotide sequence ID" value="NZ_LR743507.1"/>
</dbReference>
<feature type="domain" description="MHYT" evidence="2">
    <location>
        <begin position="14"/>
        <end position="204"/>
    </location>
</feature>
<dbReference type="PROSITE" id="PS50924">
    <property type="entry name" value="MHYT"/>
    <property type="match status" value="1"/>
</dbReference>
<feature type="transmembrane region" description="Helical" evidence="1">
    <location>
        <begin position="20"/>
        <end position="37"/>
    </location>
</feature>
<dbReference type="EMBL" id="LR743507">
    <property type="protein sequence ID" value="CAA2100771.1"/>
    <property type="molecule type" value="Genomic_DNA"/>
</dbReference>
<proteinExistence type="predicted"/>
<evidence type="ECO:0000256" key="1">
    <source>
        <dbReference type="PROSITE-ProRule" id="PRU00244"/>
    </source>
</evidence>
<protein>
    <submittedName>
        <fullName evidence="3">Putative signaling protein</fullName>
    </submittedName>
</protein>
<feature type="transmembrane region" description="Helical" evidence="1">
    <location>
        <begin position="221"/>
        <end position="240"/>
    </location>
</feature>
<accession>A0A679IX21</accession>
<dbReference type="InterPro" id="IPR005330">
    <property type="entry name" value="MHYT_dom"/>
</dbReference>
<evidence type="ECO:0000259" key="2">
    <source>
        <dbReference type="PROSITE" id="PS50924"/>
    </source>
</evidence>
<dbReference type="PANTHER" id="PTHR35152:SF1">
    <property type="entry name" value="DOMAIN SIGNALLING PROTEIN, PUTATIVE (AFU_ORTHOLOGUE AFUA_5G11310)-RELATED"/>
    <property type="match status" value="1"/>
</dbReference>
<gene>
    <name evidence="3" type="ORF">VVAX_00911</name>
</gene>
<keyword evidence="1" id="KW-0812">Transmembrane</keyword>
<feature type="transmembrane region" description="Helical" evidence="1">
    <location>
        <begin position="87"/>
        <end position="105"/>
    </location>
</feature>
<dbReference type="GO" id="GO:0016020">
    <property type="term" value="C:membrane"/>
    <property type="evidence" value="ECO:0007669"/>
    <property type="project" value="UniProtKB-UniRule"/>
</dbReference>
<reference evidence="3" key="1">
    <citation type="submission" date="2019-12" db="EMBL/GenBank/DDBJ databases">
        <authorList>
            <person name="Cremers G."/>
        </authorList>
    </citation>
    <scope>NUCLEOTIDE SEQUENCE</scope>
    <source>
        <strain evidence="3">Vvax</strain>
    </source>
</reference>
<feature type="transmembrane region" description="Helical" evidence="1">
    <location>
        <begin position="149"/>
        <end position="171"/>
    </location>
</feature>
<dbReference type="AlphaFoldDB" id="A0A679IX21"/>
<dbReference type="Pfam" id="PF03707">
    <property type="entry name" value="MHYT"/>
    <property type="match status" value="2"/>
</dbReference>
<feature type="transmembrane region" description="Helical" evidence="1">
    <location>
        <begin position="117"/>
        <end position="137"/>
    </location>
</feature>
<feature type="transmembrane region" description="Helical" evidence="1">
    <location>
        <begin position="49"/>
        <end position="75"/>
    </location>
</feature>
<sequence length="259" mass="26569">MTPLVVGQLLSPEYSPGMVALSFLISFAGSLVALICAGRMIGADGKPNLAIVACAAVALGGIGIWSMHFIGMLAYRLPIAISYNMPLTVVSLVAAILISGVALYMAGGRRKFSRSGWLGGSLLAGAGVCVMHYMGMFAMNMRASMDFDVVQVVLSVLIAVSAAAAALWLAFNLRKFTHKVAAAAVMGVAVCTMHYVGMAAASMVCTAAAPVDALAIGGSSMGLTVFGTAGAVLIFIYWVVTGNSLDTTPAAGVRRPHTS</sequence>
<organism evidence="3">
    <name type="scientific">Variovorax paradoxus</name>
    <dbReference type="NCBI Taxonomy" id="34073"/>
    <lineage>
        <taxon>Bacteria</taxon>
        <taxon>Pseudomonadati</taxon>
        <taxon>Pseudomonadota</taxon>
        <taxon>Betaproteobacteria</taxon>
        <taxon>Burkholderiales</taxon>
        <taxon>Comamonadaceae</taxon>
        <taxon>Variovorax</taxon>
    </lineage>
</organism>
<keyword evidence="1" id="KW-0472">Membrane</keyword>
<dbReference type="PANTHER" id="PTHR35152">
    <property type="entry name" value="DOMAIN SIGNALLING PROTEIN, PUTATIVE (AFU_ORTHOLOGUE AFUA_5G11310)-RELATED"/>
    <property type="match status" value="1"/>
</dbReference>